<evidence type="ECO:0000313" key="3">
    <source>
        <dbReference type="EMBL" id="MCA9728083.1"/>
    </source>
</evidence>
<evidence type="ECO:0000256" key="2">
    <source>
        <dbReference type="ARBA" id="ARBA00024446"/>
    </source>
</evidence>
<keyword evidence="2" id="KW-1283">Bacterial microcompartment</keyword>
<organism evidence="3 4">
    <name type="scientific">Eiseniibacteriota bacterium</name>
    <dbReference type="NCBI Taxonomy" id="2212470"/>
    <lineage>
        <taxon>Bacteria</taxon>
        <taxon>Candidatus Eiseniibacteriota</taxon>
    </lineage>
</organism>
<dbReference type="PANTHER" id="PTHR36539">
    <property type="entry name" value="ETHANOLAMINE UTILIZATION PROTEIN EUTN"/>
    <property type="match status" value="1"/>
</dbReference>
<gene>
    <name evidence="3" type="ORF">KC729_10400</name>
</gene>
<name>A0A956RPF6_UNCEI</name>
<dbReference type="AlphaFoldDB" id="A0A956RPF6"/>
<comment type="caution">
    <text evidence="3">The sequence shown here is derived from an EMBL/GenBank/DDBJ whole genome shotgun (WGS) entry which is preliminary data.</text>
</comment>
<dbReference type="PROSITE" id="PS51932">
    <property type="entry name" value="BMV"/>
    <property type="match status" value="1"/>
</dbReference>
<dbReference type="PANTHER" id="PTHR36539:SF1">
    <property type="entry name" value="BACTERIAL MICROCOMPARTMENT SHELL VERTEX PROTEIN EUTN"/>
    <property type="match status" value="1"/>
</dbReference>
<dbReference type="GO" id="GO:0031469">
    <property type="term" value="C:bacterial microcompartment"/>
    <property type="evidence" value="ECO:0007669"/>
    <property type="project" value="UniProtKB-SubCell"/>
</dbReference>
<comment type="subcellular location">
    <subcellularLocation>
        <location evidence="1">Bacterial microcompartment</location>
    </subcellularLocation>
</comment>
<dbReference type="InterPro" id="IPR004992">
    <property type="entry name" value="EutN_CcmL"/>
</dbReference>
<dbReference type="Proteomes" id="UP000697710">
    <property type="component" value="Unassembled WGS sequence"/>
</dbReference>
<reference evidence="3" key="2">
    <citation type="journal article" date="2021" name="Microbiome">
        <title>Successional dynamics and alternative stable states in a saline activated sludge microbial community over 9 years.</title>
        <authorList>
            <person name="Wang Y."/>
            <person name="Ye J."/>
            <person name="Ju F."/>
            <person name="Liu L."/>
            <person name="Boyd J.A."/>
            <person name="Deng Y."/>
            <person name="Parks D.H."/>
            <person name="Jiang X."/>
            <person name="Yin X."/>
            <person name="Woodcroft B.J."/>
            <person name="Tyson G.W."/>
            <person name="Hugenholtz P."/>
            <person name="Polz M.F."/>
            <person name="Zhang T."/>
        </authorList>
    </citation>
    <scope>NUCLEOTIDE SEQUENCE</scope>
    <source>
        <strain evidence="3">HKST-UBA01</strain>
    </source>
</reference>
<evidence type="ECO:0008006" key="5">
    <source>
        <dbReference type="Google" id="ProtNLM"/>
    </source>
</evidence>
<reference evidence="3" key="1">
    <citation type="submission" date="2020-04" db="EMBL/GenBank/DDBJ databases">
        <authorList>
            <person name="Zhang T."/>
        </authorList>
    </citation>
    <scope>NUCLEOTIDE SEQUENCE</scope>
    <source>
        <strain evidence="3">HKST-UBA01</strain>
    </source>
</reference>
<dbReference type="SUPFAM" id="SSF159133">
    <property type="entry name" value="EutN/CcmL-like"/>
    <property type="match status" value="1"/>
</dbReference>
<accession>A0A956RPF6</accession>
<dbReference type="EMBL" id="JAGQHR010000296">
    <property type="protein sequence ID" value="MCA9728083.1"/>
    <property type="molecule type" value="Genomic_DNA"/>
</dbReference>
<proteinExistence type="predicted"/>
<sequence length="97" mass="10309">MFLARVQGDLVSTLKHPALIGLRLLWIERVGPDLEPLGRWQLAVDTVDAGVGDPVLVLDEGNGAAQVLRRPRGPIRSVIVGVVDEAWIDGDPPVGAG</sequence>
<dbReference type="Pfam" id="PF03319">
    <property type="entry name" value="EutN_CcmL"/>
    <property type="match status" value="1"/>
</dbReference>
<evidence type="ECO:0000256" key="1">
    <source>
        <dbReference type="ARBA" id="ARBA00024322"/>
    </source>
</evidence>
<dbReference type="InterPro" id="IPR036677">
    <property type="entry name" value="EutN_CcmL_sf"/>
</dbReference>
<evidence type="ECO:0000313" key="4">
    <source>
        <dbReference type="Proteomes" id="UP000697710"/>
    </source>
</evidence>
<protein>
    <recommendedName>
        <fullName evidence="5">Ethanolamine utilization protein EutN</fullName>
    </recommendedName>
</protein>
<dbReference type="Gene3D" id="2.40.50.220">
    <property type="entry name" value="EutN/Ccml"/>
    <property type="match status" value="1"/>
</dbReference>